<gene>
    <name evidence="3" type="ORF">N7458_012348</name>
</gene>
<evidence type="ECO:0000313" key="4">
    <source>
        <dbReference type="Proteomes" id="UP001213681"/>
    </source>
</evidence>
<dbReference type="EMBL" id="JAPVEA010000009">
    <property type="protein sequence ID" value="KAJ5433192.1"/>
    <property type="molecule type" value="Genomic_DNA"/>
</dbReference>
<evidence type="ECO:0000259" key="2">
    <source>
        <dbReference type="Pfam" id="PF00144"/>
    </source>
</evidence>
<dbReference type="InterPro" id="IPR012338">
    <property type="entry name" value="Beta-lactam/transpept-like"/>
</dbReference>
<dbReference type="GeneID" id="81605973"/>
<dbReference type="Proteomes" id="UP001213681">
    <property type="component" value="Unassembled WGS sequence"/>
</dbReference>
<feature type="domain" description="Beta-lactamase-related" evidence="2">
    <location>
        <begin position="21"/>
        <end position="157"/>
    </location>
</feature>
<dbReference type="InterPro" id="IPR001466">
    <property type="entry name" value="Beta-lactam-related"/>
</dbReference>
<keyword evidence="4" id="KW-1185">Reference proteome</keyword>
<dbReference type="SUPFAM" id="SSF56601">
    <property type="entry name" value="beta-lactamase/transpeptidase-like"/>
    <property type="match status" value="1"/>
</dbReference>
<dbReference type="PANTHER" id="PTHR46825">
    <property type="entry name" value="D-ALANYL-D-ALANINE-CARBOXYPEPTIDASE/ENDOPEPTIDASE AMPH"/>
    <property type="match status" value="1"/>
</dbReference>
<dbReference type="Gene3D" id="3.40.710.10">
    <property type="entry name" value="DD-peptidase/beta-lactamase superfamily"/>
    <property type="match status" value="1"/>
</dbReference>
<name>A0AAD6BUK7_9EURO</name>
<evidence type="ECO:0000256" key="1">
    <source>
        <dbReference type="ARBA" id="ARBA00038215"/>
    </source>
</evidence>
<protein>
    <recommendedName>
        <fullName evidence="2">Beta-lactamase-related domain-containing protein</fullName>
    </recommendedName>
</protein>
<reference evidence="3" key="1">
    <citation type="submission" date="2022-12" db="EMBL/GenBank/DDBJ databases">
        <authorList>
            <person name="Petersen C."/>
        </authorList>
    </citation>
    <scope>NUCLEOTIDE SEQUENCE</scope>
    <source>
        <strain evidence="3">IBT 16125</strain>
    </source>
</reference>
<dbReference type="InterPro" id="IPR050491">
    <property type="entry name" value="AmpC-like"/>
</dbReference>
<evidence type="ECO:0000313" key="3">
    <source>
        <dbReference type="EMBL" id="KAJ5433192.1"/>
    </source>
</evidence>
<proteinExistence type="inferred from homology"/>
<comment type="similarity">
    <text evidence="1">Belongs to the peptidase S12 family.</text>
</comment>
<reference evidence="3" key="2">
    <citation type="journal article" date="2023" name="IMA Fungus">
        <title>Comparative genomic study of the Penicillium genus elucidates a diverse pangenome and 15 lateral gene transfer events.</title>
        <authorList>
            <person name="Petersen C."/>
            <person name="Sorensen T."/>
            <person name="Nielsen M.R."/>
            <person name="Sondergaard T.E."/>
            <person name="Sorensen J.L."/>
            <person name="Fitzpatrick D.A."/>
            <person name="Frisvad J.C."/>
            <person name="Nielsen K.L."/>
        </authorList>
    </citation>
    <scope>NUCLEOTIDE SEQUENCE</scope>
    <source>
        <strain evidence="3">IBT 16125</strain>
    </source>
</reference>
<dbReference type="AlphaFoldDB" id="A0AAD6BUK7"/>
<dbReference type="RefSeq" id="XP_056760484.1">
    <property type="nucleotide sequence ID" value="XM_056915730.1"/>
</dbReference>
<organism evidence="3 4">
    <name type="scientific">Penicillium daleae</name>
    <dbReference type="NCBI Taxonomy" id="63821"/>
    <lineage>
        <taxon>Eukaryota</taxon>
        <taxon>Fungi</taxon>
        <taxon>Dikarya</taxon>
        <taxon>Ascomycota</taxon>
        <taxon>Pezizomycotina</taxon>
        <taxon>Eurotiomycetes</taxon>
        <taxon>Eurotiomycetidae</taxon>
        <taxon>Eurotiales</taxon>
        <taxon>Aspergillaceae</taxon>
        <taxon>Penicillium</taxon>
    </lineage>
</organism>
<comment type="caution">
    <text evidence="3">The sequence shown here is derived from an EMBL/GenBank/DDBJ whole genome shotgun (WGS) entry which is preliminary data.</text>
</comment>
<accession>A0AAD6BUK7</accession>
<dbReference type="Pfam" id="PF00144">
    <property type="entry name" value="Beta-lactamase"/>
    <property type="match status" value="1"/>
</dbReference>
<sequence>MDGPEPRSKIRERLEIAWKDVEEAMNIANAPSISVGIIHGPNQEPIFRKSYGVRNFEAGLQADPDTSYFIGGSSKMITCAAIGVLVEDKQLAWDDPIRKHLPTFGPLRDPEIGEKATIIDVCRHSTGLGNPTPIFAGPGGTIFNTAEDHVALVNALPTADCSGQRFRKN</sequence>
<dbReference type="PANTHER" id="PTHR46825:SF9">
    <property type="entry name" value="BETA-LACTAMASE-RELATED DOMAIN-CONTAINING PROTEIN"/>
    <property type="match status" value="1"/>
</dbReference>